<dbReference type="Pfam" id="PF00932">
    <property type="entry name" value="LTD"/>
    <property type="match status" value="1"/>
</dbReference>
<dbReference type="PROSITE" id="PS50093">
    <property type="entry name" value="PKD"/>
    <property type="match status" value="1"/>
</dbReference>
<dbReference type="InterPro" id="IPR000601">
    <property type="entry name" value="PKD_dom"/>
</dbReference>
<sequence length="1153" mass="119880">MSPGRLLTVLLLLCTLTACSGGGPEGPSDAGPQPGDAGDSGTPSTPAPVLPSTTLGESTVGAVFGRNLGATGGTPPLTYSAQGLPEGITLDAQTGTLSGSPSTAGSFEFDLSVSDSAGLGDQERYALVVFEAPRFVTSALPVGFAEAPYFTQLEATGGKPPLTYAISGDPLPPGLVLEPSGAIRGTPSTHGTSAVAFVVTDAHGVVKRAPFTLEVRPPPLSINPPPLSDSYRGSPLSITFTGSGGVLPYRWSQLSGTWPPGTTLGNEGVLSGTPTTPGTFTFTVQLTDSLGSTATRTLSVTVYEPPSIPAVTLGDGYVSEPYTTTIPGTNGKPPYHFMLSQGELPPGLSLASNGVLSGTPTASGTASFEVTVRDTSGRTSARTLALSVYALPTLPATLPEARVGTAYSQPLPVSGGKPAYSFAQVSGDLPPGLQLSSGVVSGTPQAGGSASFTVRVTDANDRSSTQTVSLFVRHPPRITTTDLPDATLNTSYVHVLGYTGGQGTLTWGYSGTLPPGLSFGSDGSVRGTPSATGIWSFTVTLEDSMGGVDSRVFSLTVRTLPSDGGTPDGGSGTDGGTPDGGSGTDGGTPDGGTPDGGSGPDAGVPFRVAHWNIEWFGSDTQGPPRSTPPGGPVDAVQFANVREVLTSYGINLWGLVEIVDNADFDALKAQLPGYDGFLSNDPRVQWGSSYYSPTGQKLGVLYDSRLTFQSAELILTSASNDFGGRPPMRVDFLTPIQGVESPLTLIVLHMKAFEDQASYDRRQRAGLALKNYLDAMPSSRVFVVGDWNDDVDESITREAGIPLPSPYQSFVNDGTDYTFVTEVLSYAGESSTTDFPDMIDHTLATNEVMAHYLPQTVQVLRPTWIPDYAGTTSDHYPVVSQYDFGATPTPPTLTLTGPTGGTYSAGSPLVITWEASPGLGTLVLSYSLDFGVTWNFLTYIFEEGPGSYTWTVPNVDSTGVFLGIVPLYASWPRDTSDVPLTFVALPPPAAVFINEYLPNEPSGTLPDGGVGALTDYEFVEIVNGGTEPVDLSGWSIWDGFPDVPARHVFDAGTVLQPGKAWVVFGGPSAFTPGTPNTEAASSGRLALNNSGTEYVTLRDASGQIASESVYSSTQDNVSFNRQVDGDPSSGFVLHWDISGFWSTPGRRANGSPF</sequence>
<dbReference type="Proteomes" id="UP001291309">
    <property type="component" value="Unassembled WGS sequence"/>
</dbReference>
<dbReference type="SUPFAM" id="SSF56219">
    <property type="entry name" value="DNase I-like"/>
    <property type="match status" value="1"/>
</dbReference>
<feature type="domain" description="LTD" evidence="4">
    <location>
        <begin position="979"/>
        <end position="1114"/>
    </location>
</feature>
<dbReference type="EMBL" id="JAXIVS010000001">
    <property type="protein sequence ID" value="MDY7225008.1"/>
    <property type="molecule type" value="Genomic_DNA"/>
</dbReference>
<evidence type="ECO:0000313" key="5">
    <source>
        <dbReference type="EMBL" id="MDY7225008.1"/>
    </source>
</evidence>
<dbReference type="PROSITE" id="PS51841">
    <property type="entry name" value="LTD"/>
    <property type="match status" value="1"/>
</dbReference>
<dbReference type="PANTHER" id="PTHR37494">
    <property type="entry name" value="HEMAGGLUTININ"/>
    <property type="match status" value="1"/>
</dbReference>
<evidence type="ECO:0000313" key="6">
    <source>
        <dbReference type="Proteomes" id="UP001291309"/>
    </source>
</evidence>
<dbReference type="InterPro" id="IPR036691">
    <property type="entry name" value="Endo/exonu/phosph_ase_sf"/>
</dbReference>
<feature type="domain" description="PKD" evidence="3">
    <location>
        <begin position="241"/>
        <end position="302"/>
    </location>
</feature>
<dbReference type="InterPro" id="IPR001322">
    <property type="entry name" value="Lamin_tail_dom"/>
</dbReference>
<reference evidence="5 6" key="1">
    <citation type="submission" date="2023-12" db="EMBL/GenBank/DDBJ databases">
        <title>the genome sequence of Hyalangium sp. s54d21.</title>
        <authorList>
            <person name="Zhang X."/>
        </authorList>
    </citation>
    <scope>NUCLEOTIDE SEQUENCE [LARGE SCALE GENOMIC DNA]</scope>
    <source>
        <strain evidence="6">s54d21</strain>
    </source>
</reference>
<dbReference type="RefSeq" id="WP_321543731.1">
    <property type="nucleotide sequence ID" value="NZ_JAXIVS010000001.1"/>
</dbReference>
<dbReference type="InterPro" id="IPR013783">
    <property type="entry name" value="Ig-like_fold"/>
</dbReference>
<gene>
    <name evidence="5" type="ORF">SYV04_01385</name>
</gene>
<dbReference type="Pfam" id="PF03372">
    <property type="entry name" value="Exo_endo_phos"/>
    <property type="match status" value="1"/>
</dbReference>
<dbReference type="Gene3D" id="2.60.40.1260">
    <property type="entry name" value="Lamin Tail domain"/>
    <property type="match status" value="1"/>
</dbReference>
<dbReference type="PROSITE" id="PS51257">
    <property type="entry name" value="PROKAR_LIPOPROTEIN"/>
    <property type="match status" value="1"/>
</dbReference>
<dbReference type="PANTHER" id="PTHR37494:SF1">
    <property type="entry name" value="STAPHYLOCOCCUS AUREUS SURFACE PROTEIN A"/>
    <property type="match status" value="1"/>
</dbReference>
<dbReference type="InterPro" id="IPR036415">
    <property type="entry name" value="Lamin_tail_dom_sf"/>
</dbReference>
<evidence type="ECO:0000259" key="3">
    <source>
        <dbReference type="PROSITE" id="PS50093"/>
    </source>
</evidence>
<evidence type="ECO:0000256" key="1">
    <source>
        <dbReference type="SAM" id="MobiDB-lite"/>
    </source>
</evidence>
<feature type="compositionally biased region" description="Gly residues" evidence="1">
    <location>
        <begin position="566"/>
        <end position="600"/>
    </location>
</feature>
<dbReference type="InterPro" id="IPR035986">
    <property type="entry name" value="PKD_dom_sf"/>
</dbReference>
<proteinExistence type="predicted"/>
<feature type="region of interest" description="Disordered" evidence="1">
    <location>
        <begin position="23"/>
        <end position="55"/>
    </location>
</feature>
<dbReference type="SUPFAM" id="SSF49299">
    <property type="entry name" value="PKD domain"/>
    <property type="match status" value="1"/>
</dbReference>
<accession>A0ABU5GV12</accession>
<dbReference type="InterPro" id="IPR015919">
    <property type="entry name" value="Cadherin-like_sf"/>
</dbReference>
<dbReference type="SUPFAM" id="SSF74853">
    <property type="entry name" value="Lamin A/C globular tail domain"/>
    <property type="match status" value="1"/>
</dbReference>
<keyword evidence="6" id="KW-1185">Reference proteome</keyword>
<organism evidence="5 6">
    <name type="scientific">Hyalangium rubrum</name>
    <dbReference type="NCBI Taxonomy" id="3103134"/>
    <lineage>
        <taxon>Bacteria</taxon>
        <taxon>Pseudomonadati</taxon>
        <taxon>Myxococcota</taxon>
        <taxon>Myxococcia</taxon>
        <taxon>Myxococcales</taxon>
        <taxon>Cystobacterineae</taxon>
        <taxon>Archangiaceae</taxon>
        <taxon>Hyalangium</taxon>
    </lineage>
</organism>
<dbReference type="InterPro" id="IPR005135">
    <property type="entry name" value="Endo/exonuclease/phosphatase"/>
</dbReference>
<evidence type="ECO:0000256" key="2">
    <source>
        <dbReference type="SAM" id="SignalP"/>
    </source>
</evidence>
<feature type="chain" id="PRO_5047023344" evidence="2">
    <location>
        <begin position="21"/>
        <end position="1153"/>
    </location>
</feature>
<evidence type="ECO:0000259" key="4">
    <source>
        <dbReference type="PROSITE" id="PS51841"/>
    </source>
</evidence>
<feature type="region of interest" description="Disordered" evidence="1">
    <location>
        <begin position="558"/>
        <end position="604"/>
    </location>
</feature>
<dbReference type="Pfam" id="PF05345">
    <property type="entry name" value="He_PIG"/>
    <property type="match status" value="6"/>
</dbReference>
<keyword evidence="2" id="KW-0732">Signal</keyword>
<feature type="signal peptide" evidence="2">
    <location>
        <begin position="1"/>
        <end position="20"/>
    </location>
</feature>
<protein>
    <submittedName>
        <fullName evidence="5">Ig domain-containing protein</fullName>
    </submittedName>
</protein>
<name>A0ABU5GV12_9BACT</name>
<dbReference type="Gene3D" id="3.60.10.10">
    <property type="entry name" value="Endonuclease/exonuclease/phosphatase"/>
    <property type="match status" value="1"/>
</dbReference>
<dbReference type="Gene3D" id="2.60.40.10">
    <property type="entry name" value="Immunoglobulins"/>
    <property type="match status" value="6"/>
</dbReference>
<comment type="caution">
    <text evidence="5">The sequence shown here is derived from an EMBL/GenBank/DDBJ whole genome shotgun (WGS) entry which is preliminary data.</text>
</comment>
<dbReference type="SUPFAM" id="SSF49313">
    <property type="entry name" value="Cadherin-like"/>
    <property type="match status" value="5"/>
</dbReference>